<dbReference type="SUPFAM" id="SSF53335">
    <property type="entry name" value="S-adenosyl-L-methionine-dependent methyltransferases"/>
    <property type="match status" value="1"/>
</dbReference>
<dbReference type="GO" id="GO:0005829">
    <property type="term" value="C:cytosol"/>
    <property type="evidence" value="ECO:0007669"/>
    <property type="project" value="TreeGrafter"/>
</dbReference>
<organism evidence="2 3">
    <name type="scientific">Trichocladium antarcticum</name>
    <dbReference type="NCBI Taxonomy" id="1450529"/>
    <lineage>
        <taxon>Eukaryota</taxon>
        <taxon>Fungi</taxon>
        <taxon>Dikarya</taxon>
        <taxon>Ascomycota</taxon>
        <taxon>Pezizomycotina</taxon>
        <taxon>Sordariomycetes</taxon>
        <taxon>Sordariomycetidae</taxon>
        <taxon>Sordariales</taxon>
        <taxon>Chaetomiaceae</taxon>
        <taxon>Trichocladium</taxon>
    </lineage>
</organism>
<dbReference type="Gene3D" id="3.40.50.150">
    <property type="entry name" value="Vaccinia Virus protein VP39"/>
    <property type="match status" value="1"/>
</dbReference>
<dbReference type="PANTHER" id="PTHR14614:SF156">
    <property type="entry name" value="PROTEIN-LYSINE N-METHYLTRANSFERASE EFM2"/>
    <property type="match status" value="1"/>
</dbReference>
<gene>
    <name evidence="2" type="ORF">BT67DRAFT_416686</name>
</gene>
<evidence type="ECO:0000313" key="3">
    <source>
        <dbReference type="Proteomes" id="UP001304895"/>
    </source>
</evidence>
<reference evidence="2" key="1">
    <citation type="journal article" date="2023" name="Mol. Phylogenet. Evol.">
        <title>Genome-scale phylogeny and comparative genomics of the fungal order Sordariales.</title>
        <authorList>
            <person name="Hensen N."/>
            <person name="Bonometti L."/>
            <person name="Westerberg I."/>
            <person name="Brannstrom I.O."/>
            <person name="Guillou S."/>
            <person name="Cros-Aarteil S."/>
            <person name="Calhoun S."/>
            <person name="Haridas S."/>
            <person name="Kuo A."/>
            <person name="Mondo S."/>
            <person name="Pangilinan J."/>
            <person name="Riley R."/>
            <person name="LaButti K."/>
            <person name="Andreopoulos B."/>
            <person name="Lipzen A."/>
            <person name="Chen C."/>
            <person name="Yan M."/>
            <person name="Daum C."/>
            <person name="Ng V."/>
            <person name="Clum A."/>
            <person name="Steindorff A."/>
            <person name="Ohm R.A."/>
            <person name="Martin F."/>
            <person name="Silar P."/>
            <person name="Natvig D.O."/>
            <person name="Lalanne C."/>
            <person name="Gautier V."/>
            <person name="Ament-Velasquez S.L."/>
            <person name="Kruys A."/>
            <person name="Hutchinson M.I."/>
            <person name="Powell A.J."/>
            <person name="Barry K."/>
            <person name="Miller A.N."/>
            <person name="Grigoriev I.V."/>
            <person name="Debuchy R."/>
            <person name="Gladieux P."/>
            <person name="Hiltunen Thoren M."/>
            <person name="Johannesson H."/>
        </authorList>
    </citation>
    <scope>NUCLEOTIDE SEQUENCE</scope>
    <source>
        <strain evidence="2">CBS 123565</strain>
    </source>
</reference>
<protein>
    <submittedName>
        <fullName evidence="2">Uncharacterized protein</fullName>
    </submittedName>
</protein>
<evidence type="ECO:0000256" key="1">
    <source>
        <dbReference type="SAM" id="MobiDB-lite"/>
    </source>
</evidence>
<dbReference type="InterPro" id="IPR019410">
    <property type="entry name" value="Methyltransf_16"/>
</dbReference>
<comment type="caution">
    <text evidence="2">The sequence shown here is derived from an EMBL/GenBank/DDBJ whole genome shotgun (WGS) entry which is preliminary data.</text>
</comment>
<reference evidence="2" key="2">
    <citation type="submission" date="2023-05" db="EMBL/GenBank/DDBJ databases">
        <authorList>
            <consortium name="Lawrence Berkeley National Laboratory"/>
            <person name="Steindorff A."/>
            <person name="Hensen N."/>
            <person name="Bonometti L."/>
            <person name="Westerberg I."/>
            <person name="Brannstrom I.O."/>
            <person name="Guillou S."/>
            <person name="Cros-Aarteil S."/>
            <person name="Calhoun S."/>
            <person name="Haridas S."/>
            <person name="Kuo A."/>
            <person name="Mondo S."/>
            <person name="Pangilinan J."/>
            <person name="Riley R."/>
            <person name="Labutti K."/>
            <person name="Andreopoulos B."/>
            <person name="Lipzen A."/>
            <person name="Chen C."/>
            <person name="Yanf M."/>
            <person name="Daum C."/>
            <person name="Ng V."/>
            <person name="Clum A."/>
            <person name="Ohm R."/>
            <person name="Martin F."/>
            <person name="Silar P."/>
            <person name="Natvig D."/>
            <person name="Lalanne C."/>
            <person name="Gautier V."/>
            <person name="Ament-Velasquez S.L."/>
            <person name="Kruys A."/>
            <person name="Hutchinson M.I."/>
            <person name="Powell A.J."/>
            <person name="Barry K."/>
            <person name="Miller A.N."/>
            <person name="Grigoriev I.V."/>
            <person name="Debuchy R."/>
            <person name="Gladieux P."/>
            <person name="Thoren M.H."/>
            <person name="Johannesson H."/>
        </authorList>
    </citation>
    <scope>NUCLEOTIDE SEQUENCE</scope>
    <source>
        <strain evidence="2">CBS 123565</strain>
    </source>
</reference>
<feature type="region of interest" description="Disordered" evidence="1">
    <location>
        <begin position="323"/>
        <end position="345"/>
    </location>
</feature>
<dbReference type="InterPro" id="IPR029063">
    <property type="entry name" value="SAM-dependent_MTases_sf"/>
</dbReference>
<keyword evidence="3" id="KW-1185">Reference proteome</keyword>
<accession>A0AAN6UPL5</accession>
<sequence>MRRSEILPPPEEELPHLWQKPAYSVLLACLETLHVEPRVWGIGASRTSILQAQAATAHDRRETVAFLSAIIKSSLPWLDGDDEREVIWEAASKRMSERCGRTAMGEIIRQWPFESPDDGTFRLTIREPPLTGDSLGLKTWGSSYALAQLLHGFAAGPLAHLFAPGADPTAEQVLELGAGTGLLGLAAACIWKASVVLTDLPTIMPNLAHNLALNQPVVHARGGRAEAAPLTWGARDDTDTDPRFHTPNRYQLIIAADPLYDDDHPVLLASAVDEQLARTAGARVLVMVPQRDATTAALATVLRGELARRADALHCLAESVVAGQDDWGDDDNDEDEDEDEGGTRRVGFWWGIFGRAGAAGG</sequence>
<proteinExistence type="predicted"/>
<feature type="compositionally biased region" description="Acidic residues" evidence="1">
    <location>
        <begin position="326"/>
        <end position="340"/>
    </location>
</feature>
<dbReference type="AlphaFoldDB" id="A0AAN6UPL5"/>
<dbReference type="Proteomes" id="UP001304895">
    <property type="component" value="Unassembled WGS sequence"/>
</dbReference>
<dbReference type="Pfam" id="PF10294">
    <property type="entry name" value="Methyltransf_16"/>
    <property type="match status" value="1"/>
</dbReference>
<dbReference type="EMBL" id="MU853403">
    <property type="protein sequence ID" value="KAK4136541.1"/>
    <property type="molecule type" value="Genomic_DNA"/>
</dbReference>
<dbReference type="GO" id="GO:0008757">
    <property type="term" value="F:S-adenosylmethionine-dependent methyltransferase activity"/>
    <property type="evidence" value="ECO:0007669"/>
    <property type="project" value="UniProtKB-ARBA"/>
</dbReference>
<name>A0AAN6UPL5_9PEZI</name>
<evidence type="ECO:0000313" key="2">
    <source>
        <dbReference type="EMBL" id="KAK4136541.1"/>
    </source>
</evidence>
<dbReference type="PANTHER" id="PTHR14614">
    <property type="entry name" value="HEPATOCELLULAR CARCINOMA-ASSOCIATED ANTIGEN"/>
    <property type="match status" value="1"/>
</dbReference>